<reference evidence="2 3" key="1">
    <citation type="submission" date="2019-02" db="EMBL/GenBank/DDBJ databases">
        <title>Sequencing the genomes of 1000 actinobacteria strains.</title>
        <authorList>
            <person name="Klenk H.-P."/>
        </authorList>
    </citation>
    <scope>NUCLEOTIDE SEQUENCE [LARGE SCALE GENOMIC DNA]</scope>
    <source>
        <strain evidence="2 3">DSM 18319</strain>
    </source>
</reference>
<name>A0A4Q8AMK4_9MICO</name>
<keyword evidence="1" id="KW-0732">Signal</keyword>
<feature type="signal peptide" evidence="1">
    <location>
        <begin position="1"/>
        <end position="19"/>
    </location>
</feature>
<keyword evidence="3" id="KW-1185">Reference proteome</keyword>
<feature type="chain" id="PRO_5038840808" description="Lipoprotein" evidence="1">
    <location>
        <begin position="20"/>
        <end position="269"/>
    </location>
</feature>
<evidence type="ECO:0008006" key="4">
    <source>
        <dbReference type="Google" id="ProtNLM"/>
    </source>
</evidence>
<protein>
    <recommendedName>
        <fullName evidence="4">Lipoprotein</fullName>
    </recommendedName>
</protein>
<dbReference type="RefSeq" id="WP_165397325.1">
    <property type="nucleotide sequence ID" value="NZ_SHLC01000001.1"/>
</dbReference>
<dbReference type="EMBL" id="SHLC01000001">
    <property type="protein sequence ID" value="RZU65341.1"/>
    <property type="molecule type" value="Genomic_DNA"/>
</dbReference>
<dbReference type="AlphaFoldDB" id="A0A4Q8AMK4"/>
<gene>
    <name evidence="2" type="ORF">EV379_1672</name>
</gene>
<comment type="caution">
    <text evidence="2">The sequence shown here is derived from an EMBL/GenBank/DDBJ whole genome shotgun (WGS) entry which is preliminary data.</text>
</comment>
<dbReference type="Proteomes" id="UP000291483">
    <property type="component" value="Unassembled WGS sequence"/>
</dbReference>
<evidence type="ECO:0000313" key="2">
    <source>
        <dbReference type="EMBL" id="RZU65341.1"/>
    </source>
</evidence>
<accession>A0A4Q8AMK4</accession>
<organism evidence="2 3">
    <name type="scientific">Microterricola gilva</name>
    <dbReference type="NCBI Taxonomy" id="393267"/>
    <lineage>
        <taxon>Bacteria</taxon>
        <taxon>Bacillati</taxon>
        <taxon>Actinomycetota</taxon>
        <taxon>Actinomycetes</taxon>
        <taxon>Micrococcales</taxon>
        <taxon>Microbacteriaceae</taxon>
        <taxon>Microterricola</taxon>
    </lineage>
</organism>
<evidence type="ECO:0000256" key="1">
    <source>
        <dbReference type="SAM" id="SignalP"/>
    </source>
</evidence>
<evidence type="ECO:0000313" key="3">
    <source>
        <dbReference type="Proteomes" id="UP000291483"/>
    </source>
</evidence>
<proteinExistence type="predicted"/>
<dbReference type="PROSITE" id="PS51257">
    <property type="entry name" value="PROKAR_LIPOPROTEIN"/>
    <property type="match status" value="1"/>
</dbReference>
<sequence length="269" mass="27947">MNAHSARTAALLLAAAAFAGLGTGCSTGAQQPTPTDKTSALPQGDEQVQLDPAEFSTTIDNPYWPMVPGTRWTFSETDAAGAALTVVVTVTSDTKLIANGVTARVVRDTVWDGGAIIEDTFDWYAQDASGSIWYLGEDTAEFQDGAVVSTEGSFEAGVDGALPGIAVPADPQPGMAYRQEYYRGEAEDNGEVLSVREIADVPAGQYSDVLLTKDTVTIEPDALEYKLYAPGVGPVLTLDISGGSGGREALISIEQVPDGAGTGPLGQPD</sequence>